<evidence type="ECO:0000256" key="1">
    <source>
        <dbReference type="SAM" id="MobiDB-lite"/>
    </source>
</evidence>
<protein>
    <submittedName>
        <fullName evidence="2">Uncharacterized protein</fullName>
    </submittedName>
</protein>
<feature type="compositionally biased region" description="Polar residues" evidence="1">
    <location>
        <begin position="9"/>
        <end position="22"/>
    </location>
</feature>
<dbReference type="AlphaFoldDB" id="A0A7C9CEL8"/>
<dbReference type="EMBL" id="GISG01010705">
    <property type="protein sequence ID" value="MBA4616242.1"/>
    <property type="molecule type" value="Transcribed_RNA"/>
</dbReference>
<accession>A0A7C9CEL8</accession>
<reference evidence="2" key="1">
    <citation type="journal article" date="2013" name="J. Plant Res.">
        <title>Effect of fungi and light on seed germination of three Opuntia species from semiarid lands of central Mexico.</title>
        <authorList>
            <person name="Delgado-Sanchez P."/>
            <person name="Jimenez-Bremont J.F."/>
            <person name="Guerrero-Gonzalez Mde L."/>
            <person name="Flores J."/>
        </authorList>
    </citation>
    <scope>NUCLEOTIDE SEQUENCE</scope>
    <source>
        <tissue evidence="2">Cladode</tissue>
    </source>
</reference>
<feature type="region of interest" description="Disordered" evidence="1">
    <location>
        <begin position="1"/>
        <end position="22"/>
    </location>
</feature>
<sequence>MALSCPASAASSETKPFASSTFDSTELMEEPIACITSTAELIAAFKESMSAFAPPVSGSRRVLASRSLIAPSNEVECSLSSKAQSSRYASCSFSTKFSFSSNFSR</sequence>
<proteinExistence type="predicted"/>
<reference evidence="2" key="2">
    <citation type="submission" date="2020-07" db="EMBL/GenBank/DDBJ databases">
        <authorList>
            <person name="Vera ALvarez R."/>
            <person name="Arias-Moreno D.M."/>
            <person name="Jimenez-Jacinto V."/>
            <person name="Jimenez-Bremont J.F."/>
            <person name="Swaminathan K."/>
            <person name="Moose S.P."/>
            <person name="Guerrero-Gonzalez M.L."/>
            <person name="Marino-Ramirez L."/>
            <person name="Landsman D."/>
            <person name="Rodriguez-Kessler M."/>
            <person name="Delgado-Sanchez P."/>
        </authorList>
    </citation>
    <scope>NUCLEOTIDE SEQUENCE</scope>
    <source>
        <tissue evidence="2">Cladode</tissue>
    </source>
</reference>
<organism evidence="2">
    <name type="scientific">Opuntia streptacantha</name>
    <name type="common">Prickly pear cactus</name>
    <name type="synonym">Opuntia cardona</name>
    <dbReference type="NCBI Taxonomy" id="393608"/>
    <lineage>
        <taxon>Eukaryota</taxon>
        <taxon>Viridiplantae</taxon>
        <taxon>Streptophyta</taxon>
        <taxon>Embryophyta</taxon>
        <taxon>Tracheophyta</taxon>
        <taxon>Spermatophyta</taxon>
        <taxon>Magnoliopsida</taxon>
        <taxon>eudicotyledons</taxon>
        <taxon>Gunneridae</taxon>
        <taxon>Pentapetalae</taxon>
        <taxon>Caryophyllales</taxon>
        <taxon>Cactineae</taxon>
        <taxon>Cactaceae</taxon>
        <taxon>Opuntioideae</taxon>
        <taxon>Opuntia</taxon>
    </lineage>
</organism>
<name>A0A7C9CEL8_OPUST</name>
<evidence type="ECO:0000313" key="2">
    <source>
        <dbReference type="EMBL" id="MBA4616242.1"/>
    </source>
</evidence>